<dbReference type="Gene3D" id="1.10.10.10">
    <property type="entry name" value="Winged helix-like DNA-binding domain superfamily/Winged helix DNA-binding domain"/>
    <property type="match status" value="1"/>
</dbReference>
<dbReference type="InterPro" id="IPR036388">
    <property type="entry name" value="WH-like_DNA-bd_sf"/>
</dbReference>
<dbReference type="GO" id="GO:0003700">
    <property type="term" value="F:DNA-binding transcription factor activity"/>
    <property type="evidence" value="ECO:0007669"/>
    <property type="project" value="InterPro"/>
</dbReference>
<protein>
    <submittedName>
        <fullName evidence="5">MarR family transcriptional regulator</fullName>
    </submittedName>
</protein>
<dbReference type="Proteomes" id="UP000460317">
    <property type="component" value="Unassembled WGS sequence"/>
</dbReference>
<keyword evidence="2" id="KW-0238">DNA-binding</keyword>
<dbReference type="Proteomes" id="UP000440614">
    <property type="component" value="Unassembled WGS sequence"/>
</dbReference>
<keyword evidence="3" id="KW-0804">Transcription</keyword>
<evidence type="ECO:0000313" key="6">
    <source>
        <dbReference type="EMBL" id="KAB4452308.1"/>
    </source>
</evidence>
<dbReference type="PROSITE" id="PS50995">
    <property type="entry name" value="HTH_MARR_2"/>
    <property type="match status" value="1"/>
</dbReference>
<dbReference type="SUPFAM" id="SSF46785">
    <property type="entry name" value="Winged helix' DNA-binding domain"/>
    <property type="match status" value="1"/>
</dbReference>
<dbReference type="Pfam" id="PF01047">
    <property type="entry name" value="MarR"/>
    <property type="match status" value="1"/>
</dbReference>
<accession>A0A0P0FKK0</accession>
<evidence type="ECO:0000313" key="7">
    <source>
        <dbReference type="EMBL" id="KAB4474004.1"/>
    </source>
</evidence>
<comment type="caution">
    <text evidence="5">The sequence shown here is derived from an EMBL/GenBank/DDBJ whole genome shotgun (WGS) entry which is preliminary data.</text>
</comment>
<evidence type="ECO:0000313" key="5">
    <source>
        <dbReference type="EMBL" id="KAB4313347.1"/>
    </source>
</evidence>
<dbReference type="InterPro" id="IPR000835">
    <property type="entry name" value="HTH_MarR-typ"/>
</dbReference>
<dbReference type="PANTHER" id="PTHR42756">
    <property type="entry name" value="TRANSCRIPTIONAL REGULATOR, MARR"/>
    <property type="match status" value="1"/>
</dbReference>
<dbReference type="Proteomes" id="UP000436858">
    <property type="component" value="Unassembled WGS sequence"/>
</dbReference>
<evidence type="ECO:0000259" key="4">
    <source>
        <dbReference type="PROSITE" id="PS50995"/>
    </source>
</evidence>
<dbReference type="SMART" id="SM00347">
    <property type="entry name" value="HTH_MARR"/>
    <property type="match status" value="1"/>
</dbReference>
<evidence type="ECO:0000256" key="1">
    <source>
        <dbReference type="ARBA" id="ARBA00023015"/>
    </source>
</evidence>
<evidence type="ECO:0000313" key="8">
    <source>
        <dbReference type="EMBL" id="RHD88509.1"/>
    </source>
</evidence>
<dbReference type="InterPro" id="IPR036390">
    <property type="entry name" value="WH_DNA-bd_sf"/>
</dbReference>
<dbReference type="SMR" id="A0A0P0FKK0"/>
<evidence type="ECO:0000313" key="12">
    <source>
        <dbReference type="Proteomes" id="UP000460317"/>
    </source>
</evidence>
<dbReference type="GO" id="GO:0003677">
    <property type="term" value="F:DNA binding"/>
    <property type="evidence" value="ECO:0007669"/>
    <property type="project" value="UniProtKB-KW"/>
</dbReference>
<accession>C6IHB5</accession>
<evidence type="ECO:0000313" key="11">
    <source>
        <dbReference type="Proteomes" id="UP000440614"/>
    </source>
</evidence>
<dbReference type="EMBL" id="WCSB01000009">
    <property type="protein sequence ID" value="KAB4452308.1"/>
    <property type="molecule type" value="Genomic_DNA"/>
</dbReference>
<dbReference type="EMBL" id="WCSY01000009">
    <property type="protein sequence ID" value="KAB4313347.1"/>
    <property type="molecule type" value="Genomic_DNA"/>
</dbReference>
<dbReference type="KEGG" id="btho:Btheta7330_01978"/>
<evidence type="ECO:0000313" key="9">
    <source>
        <dbReference type="Proteomes" id="UP000284785"/>
    </source>
</evidence>
<reference evidence="8 9" key="1">
    <citation type="submission" date="2018-08" db="EMBL/GenBank/DDBJ databases">
        <title>A genome reference for cultivated species of the human gut microbiota.</title>
        <authorList>
            <person name="Zou Y."/>
            <person name="Xue W."/>
            <person name="Luo G."/>
        </authorList>
    </citation>
    <scope>NUCLEOTIDE SEQUENCE [LARGE SCALE GENOMIC DNA]</scope>
    <source>
        <strain evidence="8 9">AM30-26</strain>
    </source>
</reference>
<dbReference type="Proteomes" id="UP000284785">
    <property type="component" value="Unassembled WGS sequence"/>
</dbReference>
<gene>
    <name evidence="8" type="ORF">DW780_09965</name>
    <name evidence="7" type="ORF">GAN91_23115</name>
    <name evidence="6" type="ORF">GAN93_11960</name>
    <name evidence="5" type="ORF">GAO51_10680</name>
</gene>
<dbReference type="EMBL" id="QSJP01000007">
    <property type="protein sequence ID" value="RHD88509.1"/>
    <property type="molecule type" value="Genomic_DNA"/>
</dbReference>
<dbReference type="PRINTS" id="PR00598">
    <property type="entry name" value="HTHMARR"/>
</dbReference>
<keyword evidence="1" id="KW-0805">Transcription regulation</keyword>
<feature type="domain" description="HTH marR-type" evidence="4">
    <location>
        <begin position="8"/>
        <end position="147"/>
    </location>
</feature>
<organism evidence="5 11">
    <name type="scientific">Bacteroides thetaiotaomicron</name>
    <dbReference type="NCBI Taxonomy" id="818"/>
    <lineage>
        <taxon>Bacteria</taxon>
        <taxon>Pseudomonadati</taxon>
        <taxon>Bacteroidota</taxon>
        <taxon>Bacteroidia</taxon>
        <taxon>Bacteroidales</taxon>
        <taxon>Bacteroidaceae</taxon>
        <taxon>Bacteroides</taxon>
    </lineage>
</organism>
<dbReference type="PANTHER" id="PTHR42756:SF1">
    <property type="entry name" value="TRANSCRIPTIONAL REPRESSOR OF EMRAB OPERON"/>
    <property type="match status" value="1"/>
</dbReference>
<evidence type="ECO:0000256" key="2">
    <source>
        <dbReference type="ARBA" id="ARBA00023125"/>
    </source>
</evidence>
<reference evidence="10 11" key="2">
    <citation type="journal article" date="2019" name="Nat. Med.">
        <title>A library of human gut bacterial isolates paired with longitudinal multiomics data enables mechanistic microbiome research.</title>
        <authorList>
            <person name="Poyet M."/>
            <person name="Groussin M."/>
            <person name="Gibbons S.M."/>
            <person name="Avila-Pacheco J."/>
            <person name="Jiang X."/>
            <person name="Kearney S.M."/>
            <person name="Perrotta A.R."/>
            <person name="Berdy B."/>
            <person name="Zhao S."/>
            <person name="Lieberman T.D."/>
            <person name="Swanson P.K."/>
            <person name="Smith M."/>
            <person name="Roesemann S."/>
            <person name="Alexander J.E."/>
            <person name="Rich S.A."/>
            <person name="Livny J."/>
            <person name="Vlamakis H."/>
            <person name="Clish C."/>
            <person name="Bullock K."/>
            <person name="Deik A."/>
            <person name="Scott J."/>
            <person name="Pierce K.A."/>
            <person name="Xavier R.J."/>
            <person name="Alm E.J."/>
        </authorList>
    </citation>
    <scope>NUCLEOTIDE SEQUENCE [LARGE SCALE GENOMIC DNA]</scope>
    <source>
        <strain evidence="7 10">BIOML-A162</strain>
        <strain evidence="6 12">BIOML-A165</strain>
        <strain evidence="5 11">BIOML-A188</strain>
    </source>
</reference>
<evidence type="ECO:0000313" key="10">
    <source>
        <dbReference type="Proteomes" id="UP000436858"/>
    </source>
</evidence>
<dbReference type="OMA" id="SCLWHEQ"/>
<evidence type="ECO:0000256" key="3">
    <source>
        <dbReference type="ARBA" id="ARBA00023163"/>
    </source>
</evidence>
<dbReference type="EMBL" id="WCRY01000032">
    <property type="protein sequence ID" value="KAB4474004.1"/>
    <property type="molecule type" value="Genomic_DNA"/>
</dbReference>
<name>A0A0P0FKK0_BACT4</name>
<sequence>MIREGAEFRELMLQVFRTRMAFRRSMQRTLRKNNAGITFEMLQVLSCLWHEQGISQQILAERIAKDKACLTNLMNNLEKKGYVHRKEDPADRRNKQVYLTPEGEEFKEQIRPILDQVYVYAEQVIGIESIELMLSELKGVYDVLENV</sequence>
<dbReference type="AlphaFoldDB" id="A0A0P0FKK0"/>
<proteinExistence type="predicted"/>